<name>A0A834HR54_RHYFE</name>
<evidence type="ECO:0000313" key="1">
    <source>
        <dbReference type="EMBL" id="KAF7262975.1"/>
    </source>
</evidence>
<organism evidence="1 2">
    <name type="scientific">Rhynchophorus ferrugineus</name>
    <name type="common">Red palm weevil</name>
    <name type="synonym">Curculio ferrugineus</name>
    <dbReference type="NCBI Taxonomy" id="354439"/>
    <lineage>
        <taxon>Eukaryota</taxon>
        <taxon>Metazoa</taxon>
        <taxon>Ecdysozoa</taxon>
        <taxon>Arthropoda</taxon>
        <taxon>Hexapoda</taxon>
        <taxon>Insecta</taxon>
        <taxon>Pterygota</taxon>
        <taxon>Neoptera</taxon>
        <taxon>Endopterygota</taxon>
        <taxon>Coleoptera</taxon>
        <taxon>Polyphaga</taxon>
        <taxon>Cucujiformia</taxon>
        <taxon>Curculionidae</taxon>
        <taxon>Dryophthorinae</taxon>
        <taxon>Rhynchophorus</taxon>
    </lineage>
</organism>
<dbReference type="Proteomes" id="UP000625711">
    <property type="component" value="Unassembled WGS sequence"/>
</dbReference>
<comment type="caution">
    <text evidence="1">The sequence shown here is derived from an EMBL/GenBank/DDBJ whole genome shotgun (WGS) entry which is preliminary data.</text>
</comment>
<keyword evidence="2" id="KW-1185">Reference proteome</keyword>
<protein>
    <submittedName>
        <fullName evidence="1">Uncharacterized protein</fullName>
    </submittedName>
</protein>
<accession>A0A834HR54</accession>
<proteinExistence type="predicted"/>
<sequence length="21" mass="2295">CVETIKGHCSILLSPNPQKNL</sequence>
<evidence type="ECO:0000313" key="2">
    <source>
        <dbReference type="Proteomes" id="UP000625711"/>
    </source>
</evidence>
<dbReference type="EMBL" id="JAACXV010023523">
    <property type="protein sequence ID" value="KAF7262975.1"/>
    <property type="molecule type" value="Genomic_DNA"/>
</dbReference>
<feature type="non-terminal residue" evidence="1">
    <location>
        <position position="1"/>
    </location>
</feature>
<gene>
    <name evidence="1" type="ORF">GWI33_003779</name>
</gene>
<reference evidence="1" key="1">
    <citation type="submission" date="2020-08" db="EMBL/GenBank/DDBJ databases">
        <title>Genome sequencing and assembly of the red palm weevil Rhynchophorus ferrugineus.</title>
        <authorList>
            <person name="Dias G.B."/>
            <person name="Bergman C.M."/>
            <person name="Manee M."/>
        </authorList>
    </citation>
    <scope>NUCLEOTIDE SEQUENCE</scope>
    <source>
        <strain evidence="1">AA-2017</strain>
        <tissue evidence="1">Whole larva</tissue>
    </source>
</reference>
<dbReference type="AlphaFoldDB" id="A0A834HR54"/>